<name>A0A0P1FPD4_9RHOB</name>
<dbReference type="EMBL" id="CYSC01000003">
    <property type="protein sequence ID" value="CUH70340.1"/>
    <property type="molecule type" value="Genomic_DNA"/>
</dbReference>
<reference evidence="2 4" key="1">
    <citation type="submission" date="2015-09" db="EMBL/GenBank/DDBJ databases">
        <authorList>
            <person name="Rodrigo-Torres L."/>
            <person name="Arahal D.R."/>
        </authorList>
    </citation>
    <scope>NUCLEOTIDE SEQUENCE [LARGE SCALE GENOMIC DNA]</scope>
    <source>
        <strain evidence="2 4">CECT 5118</strain>
    </source>
</reference>
<proteinExistence type="predicted"/>
<evidence type="ECO:0000313" key="2">
    <source>
        <dbReference type="EMBL" id="CUH62581.1"/>
    </source>
</evidence>
<feature type="signal peptide" evidence="1">
    <location>
        <begin position="1"/>
        <end position="16"/>
    </location>
</feature>
<evidence type="ECO:0000313" key="4">
    <source>
        <dbReference type="Proteomes" id="UP000051086"/>
    </source>
</evidence>
<dbReference type="Proteomes" id="UP000051086">
    <property type="component" value="Unassembled WGS sequence"/>
</dbReference>
<dbReference type="EMBL" id="CYSB01000004">
    <property type="protein sequence ID" value="CUH62581.1"/>
    <property type="molecule type" value="Genomic_DNA"/>
</dbReference>
<keyword evidence="4" id="KW-1185">Reference proteome</keyword>
<reference evidence="3 5" key="2">
    <citation type="submission" date="2015-09" db="EMBL/GenBank/DDBJ databases">
        <authorList>
            <consortium name="Swine Surveillance"/>
        </authorList>
    </citation>
    <scope>NUCLEOTIDE SEQUENCE [LARGE SCALE GENOMIC DNA]</scope>
    <source>
        <strain evidence="3 5">5120</strain>
    </source>
</reference>
<dbReference type="RefSeq" id="WP_058241693.1">
    <property type="nucleotide sequence ID" value="NZ_CYSB01000004.1"/>
</dbReference>
<feature type="chain" id="PRO_5009792468" evidence="1">
    <location>
        <begin position="17"/>
        <end position="79"/>
    </location>
</feature>
<gene>
    <name evidence="2" type="ORF">TL5118_00082</name>
    <name evidence="3" type="ORF">TL5120_00113</name>
</gene>
<evidence type="ECO:0000313" key="3">
    <source>
        <dbReference type="EMBL" id="CUH70340.1"/>
    </source>
</evidence>
<accession>A0A0P1FPD4</accession>
<dbReference type="AlphaFoldDB" id="A0A0P1FPD4"/>
<organism evidence="3 5">
    <name type="scientific">Thalassovita autumnalis</name>
    <dbReference type="NCBI Taxonomy" id="2072972"/>
    <lineage>
        <taxon>Bacteria</taxon>
        <taxon>Pseudomonadati</taxon>
        <taxon>Pseudomonadota</taxon>
        <taxon>Alphaproteobacteria</taxon>
        <taxon>Rhodobacterales</taxon>
        <taxon>Roseobacteraceae</taxon>
        <taxon>Thalassovita</taxon>
    </lineage>
</organism>
<evidence type="ECO:0000313" key="5">
    <source>
        <dbReference type="Proteomes" id="UP000051887"/>
    </source>
</evidence>
<dbReference type="Proteomes" id="UP000051887">
    <property type="component" value="Unassembled WGS sequence"/>
</dbReference>
<protein>
    <submittedName>
        <fullName evidence="3">Uncharacterized protein</fullName>
    </submittedName>
</protein>
<sequence length="79" mass="8429">MRVLVLLLLIPTSLFAHTGYELTLDHVTPLPLPQMVLSQPSPDIWVGSDSGTAQLAAPCMTSAEAQEALVQLAATCVER</sequence>
<keyword evidence="1" id="KW-0732">Signal</keyword>
<evidence type="ECO:0000256" key="1">
    <source>
        <dbReference type="SAM" id="SignalP"/>
    </source>
</evidence>